<dbReference type="NCBIfam" id="TIGR00738">
    <property type="entry name" value="rrf2_super"/>
    <property type="match status" value="1"/>
</dbReference>
<sequence>MRISAKADYAVRAAIHLAANEATERPTKGEAIATTQGIPMKFLENILGDLRHAGLVRSQRGADGGYWLNRPAAEISVADIIRAVDGPLASVRGQRPEDVPYEGSAEPLQRVWIAVRHNLRAVLERVSLAELAAGALPGDVVKLSEDPEAWVTR</sequence>
<keyword evidence="1" id="KW-0238">DNA-binding</keyword>
<proteinExistence type="predicted"/>
<dbReference type="PANTHER" id="PTHR33221">
    <property type="entry name" value="WINGED HELIX-TURN-HELIX TRANSCRIPTIONAL REGULATOR, RRF2 FAMILY"/>
    <property type="match status" value="1"/>
</dbReference>
<dbReference type="PROSITE" id="PS01332">
    <property type="entry name" value="HTH_RRF2_1"/>
    <property type="match status" value="1"/>
</dbReference>
<dbReference type="SUPFAM" id="SSF46785">
    <property type="entry name" value="Winged helix' DNA-binding domain"/>
    <property type="match status" value="1"/>
</dbReference>
<dbReference type="AlphaFoldDB" id="A0AAU7AQD7"/>
<evidence type="ECO:0000313" key="2">
    <source>
        <dbReference type="EMBL" id="XAY03844.1"/>
    </source>
</evidence>
<dbReference type="EMBL" id="CP114014">
    <property type="protein sequence ID" value="XAY03844.1"/>
    <property type="molecule type" value="Genomic_DNA"/>
</dbReference>
<evidence type="ECO:0000256" key="1">
    <source>
        <dbReference type="ARBA" id="ARBA00023125"/>
    </source>
</evidence>
<dbReference type="InterPro" id="IPR000944">
    <property type="entry name" value="Tscrpt_reg_Rrf2"/>
</dbReference>
<dbReference type="InterPro" id="IPR030489">
    <property type="entry name" value="TR_Rrf2-type_CS"/>
</dbReference>
<dbReference type="InterPro" id="IPR036388">
    <property type="entry name" value="WH-like_DNA-bd_sf"/>
</dbReference>
<organism evidence="2">
    <name type="scientific">Paraconexibacter sp. AEG42_29</name>
    <dbReference type="NCBI Taxonomy" id="2997339"/>
    <lineage>
        <taxon>Bacteria</taxon>
        <taxon>Bacillati</taxon>
        <taxon>Actinomycetota</taxon>
        <taxon>Thermoleophilia</taxon>
        <taxon>Solirubrobacterales</taxon>
        <taxon>Paraconexibacteraceae</taxon>
        <taxon>Paraconexibacter</taxon>
    </lineage>
</organism>
<gene>
    <name evidence="2" type="ORF">DSM112329_00667</name>
</gene>
<dbReference type="GO" id="GO:0005829">
    <property type="term" value="C:cytosol"/>
    <property type="evidence" value="ECO:0007669"/>
    <property type="project" value="TreeGrafter"/>
</dbReference>
<dbReference type="KEGG" id="parq:DSM112329_00667"/>
<dbReference type="Pfam" id="PF02082">
    <property type="entry name" value="Rrf2"/>
    <property type="match status" value="1"/>
</dbReference>
<protein>
    <submittedName>
        <fullName evidence="2">HTH-type transcriptional regulator</fullName>
    </submittedName>
</protein>
<dbReference type="GO" id="GO:0003700">
    <property type="term" value="F:DNA-binding transcription factor activity"/>
    <property type="evidence" value="ECO:0007669"/>
    <property type="project" value="TreeGrafter"/>
</dbReference>
<accession>A0AAU7AQD7</accession>
<dbReference type="Gene3D" id="1.10.10.10">
    <property type="entry name" value="Winged helix-like DNA-binding domain superfamily/Winged helix DNA-binding domain"/>
    <property type="match status" value="1"/>
</dbReference>
<name>A0AAU7AQD7_9ACTN</name>
<reference evidence="2" key="1">
    <citation type="submission" date="2022-12" db="EMBL/GenBank/DDBJ databases">
        <title>Paraconexibacter alkalitolerans sp. nov. and Baekduia alba sp. nov., isolated from soil and emended description of the genera Paraconexibacter (Chun et al., 2020) and Baekduia (An et al., 2020).</title>
        <authorList>
            <person name="Vieira S."/>
            <person name="Huber K.J."/>
            <person name="Geppert A."/>
            <person name="Wolf J."/>
            <person name="Neumann-Schaal M."/>
            <person name="Muesken M."/>
            <person name="Overmann J."/>
        </authorList>
    </citation>
    <scope>NUCLEOTIDE SEQUENCE</scope>
    <source>
        <strain evidence="2">AEG42_29</strain>
    </source>
</reference>
<dbReference type="PANTHER" id="PTHR33221:SF5">
    <property type="entry name" value="HTH-TYPE TRANSCRIPTIONAL REGULATOR ISCR"/>
    <property type="match status" value="1"/>
</dbReference>
<dbReference type="InterPro" id="IPR036390">
    <property type="entry name" value="WH_DNA-bd_sf"/>
</dbReference>
<dbReference type="PROSITE" id="PS51197">
    <property type="entry name" value="HTH_RRF2_2"/>
    <property type="match status" value="1"/>
</dbReference>
<dbReference type="GO" id="GO:0003677">
    <property type="term" value="F:DNA binding"/>
    <property type="evidence" value="ECO:0007669"/>
    <property type="project" value="UniProtKB-KW"/>
</dbReference>
<dbReference type="RefSeq" id="WP_354700394.1">
    <property type="nucleotide sequence ID" value="NZ_CP114014.1"/>
</dbReference>